<dbReference type="Gene3D" id="1.10.510.10">
    <property type="entry name" value="Transferase(Phosphotransferase) domain 1"/>
    <property type="match status" value="1"/>
</dbReference>
<sequence length="245" mass="28870">MEVTPRLDKDSNQGKTEFLTEPEILLEYKHENIIGLVGYCNEMGESIIIYEYASRGSLDKYEDYEIWEPKLPNDYKKIIPEMYNITKREKDLYDLLSKGILLQEDQVLFSLGRNGEKNEMISAKRLSYIKHCPHIWRSVLESKYHSLFLCMSVCVCVLIFFLFQVVAEVLDILNLKIKIKTRAKPLSQDVVYGVYLVFKFSNPKAVLGKPLYVNLKYKIRRKSSHAYFATRRDNLNDWMMIELRK</sequence>
<dbReference type="Proteomes" id="UP000235145">
    <property type="component" value="Unassembled WGS sequence"/>
</dbReference>
<dbReference type="Pfam" id="PF14299">
    <property type="entry name" value="PP2"/>
    <property type="match status" value="1"/>
</dbReference>
<comment type="caution">
    <text evidence="3">The sequence shown here is derived from an EMBL/GenBank/DDBJ whole genome shotgun (WGS) entry which is preliminary data.</text>
</comment>
<dbReference type="InterPro" id="IPR045272">
    <property type="entry name" value="ANXUR1/2-like"/>
</dbReference>
<feature type="transmembrane region" description="Helical" evidence="1">
    <location>
        <begin position="147"/>
        <end position="167"/>
    </location>
</feature>
<protein>
    <recommendedName>
        <fullName evidence="2">Serine-threonine/tyrosine-protein kinase catalytic domain-containing protein</fullName>
    </recommendedName>
</protein>
<dbReference type="GO" id="GO:0004714">
    <property type="term" value="F:transmembrane receptor protein tyrosine kinase activity"/>
    <property type="evidence" value="ECO:0007669"/>
    <property type="project" value="InterPro"/>
</dbReference>
<dbReference type="InterPro" id="IPR011009">
    <property type="entry name" value="Kinase-like_dom_sf"/>
</dbReference>
<keyword evidence="1" id="KW-0812">Transmembrane</keyword>
<keyword evidence="1" id="KW-1133">Transmembrane helix</keyword>
<keyword evidence="1" id="KW-0472">Membrane</keyword>
<dbReference type="Pfam" id="PF07714">
    <property type="entry name" value="PK_Tyr_Ser-Thr"/>
    <property type="match status" value="1"/>
</dbReference>
<organism evidence="3 4">
    <name type="scientific">Lactuca sativa</name>
    <name type="common">Garden lettuce</name>
    <dbReference type="NCBI Taxonomy" id="4236"/>
    <lineage>
        <taxon>Eukaryota</taxon>
        <taxon>Viridiplantae</taxon>
        <taxon>Streptophyta</taxon>
        <taxon>Embryophyta</taxon>
        <taxon>Tracheophyta</taxon>
        <taxon>Spermatophyta</taxon>
        <taxon>Magnoliopsida</taxon>
        <taxon>eudicotyledons</taxon>
        <taxon>Gunneridae</taxon>
        <taxon>Pentapetalae</taxon>
        <taxon>asterids</taxon>
        <taxon>campanulids</taxon>
        <taxon>Asterales</taxon>
        <taxon>Asteraceae</taxon>
        <taxon>Cichorioideae</taxon>
        <taxon>Cichorieae</taxon>
        <taxon>Lactucinae</taxon>
        <taxon>Lactuca</taxon>
    </lineage>
</organism>
<accession>A0A9R1WMQ0</accession>
<dbReference type="InterPro" id="IPR025886">
    <property type="entry name" value="PP2-like"/>
</dbReference>
<dbReference type="PANTHER" id="PTHR27003:SF471">
    <property type="entry name" value="VASCULAR ENDOTHELIAL GROWTH FACTOR RECEPTOR 2 (VEGFR2)-RELATED"/>
    <property type="match status" value="1"/>
</dbReference>
<gene>
    <name evidence="3" type="ORF">LSAT_V11C100018320</name>
</gene>
<keyword evidence="4" id="KW-1185">Reference proteome</keyword>
<evidence type="ECO:0000256" key="1">
    <source>
        <dbReference type="SAM" id="Phobius"/>
    </source>
</evidence>
<feature type="domain" description="Serine-threonine/tyrosine-protein kinase catalytic" evidence="2">
    <location>
        <begin position="10"/>
        <end position="61"/>
    </location>
</feature>
<evidence type="ECO:0000313" key="3">
    <source>
        <dbReference type="EMBL" id="KAJ0228241.1"/>
    </source>
</evidence>
<evidence type="ECO:0000259" key="2">
    <source>
        <dbReference type="Pfam" id="PF07714"/>
    </source>
</evidence>
<dbReference type="InterPro" id="IPR001245">
    <property type="entry name" value="Ser-Thr/Tyr_kinase_cat_dom"/>
</dbReference>
<dbReference type="SUPFAM" id="SSF56112">
    <property type="entry name" value="Protein kinase-like (PK-like)"/>
    <property type="match status" value="1"/>
</dbReference>
<name>A0A9R1WMQ0_LACSA</name>
<dbReference type="PANTHER" id="PTHR27003">
    <property type="entry name" value="OS07G0166700 PROTEIN"/>
    <property type="match status" value="1"/>
</dbReference>
<evidence type="ECO:0000313" key="4">
    <source>
        <dbReference type="Proteomes" id="UP000235145"/>
    </source>
</evidence>
<dbReference type="AlphaFoldDB" id="A0A9R1WMQ0"/>
<dbReference type="EMBL" id="NBSK02000001">
    <property type="protein sequence ID" value="KAJ0228241.1"/>
    <property type="molecule type" value="Genomic_DNA"/>
</dbReference>
<reference evidence="3 4" key="1">
    <citation type="journal article" date="2017" name="Nat. Commun.">
        <title>Genome assembly with in vitro proximity ligation data and whole-genome triplication in lettuce.</title>
        <authorList>
            <person name="Reyes-Chin-Wo S."/>
            <person name="Wang Z."/>
            <person name="Yang X."/>
            <person name="Kozik A."/>
            <person name="Arikit S."/>
            <person name="Song C."/>
            <person name="Xia L."/>
            <person name="Froenicke L."/>
            <person name="Lavelle D.O."/>
            <person name="Truco M.J."/>
            <person name="Xia R."/>
            <person name="Zhu S."/>
            <person name="Xu C."/>
            <person name="Xu H."/>
            <person name="Xu X."/>
            <person name="Cox K."/>
            <person name="Korf I."/>
            <person name="Meyers B.C."/>
            <person name="Michelmore R.W."/>
        </authorList>
    </citation>
    <scope>NUCLEOTIDE SEQUENCE [LARGE SCALE GENOMIC DNA]</scope>
    <source>
        <strain evidence="4">cv. Salinas</strain>
        <tissue evidence="3">Seedlings</tissue>
    </source>
</reference>
<proteinExistence type="predicted"/>